<evidence type="ECO:0000256" key="1">
    <source>
        <dbReference type="SAM" id="MobiDB-lite"/>
    </source>
</evidence>
<evidence type="ECO:0000313" key="3">
    <source>
        <dbReference type="EMBL" id="AEW94750.1"/>
    </source>
</evidence>
<dbReference type="EMBL" id="CP003219">
    <property type="protein sequence ID" value="AEW94750.1"/>
    <property type="molecule type" value="Genomic_DNA"/>
</dbReference>
<dbReference type="STRING" id="1003195.SCATT_23790"/>
<dbReference type="KEGG" id="sct:SCAT_2395"/>
<evidence type="ECO:0000313" key="4">
    <source>
        <dbReference type="Proteomes" id="UP000007842"/>
    </source>
</evidence>
<evidence type="ECO:0000256" key="2">
    <source>
        <dbReference type="SAM" id="Phobius"/>
    </source>
</evidence>
<keyword evidence="2" id="KW-1133">Transmembrane helix</keyword>
<feature type="transmembrane region" description="Helical" evidence="2">
    <location>
        <begin position="436"/>
        <end position="457"/>
    </location>
</feature>
<dbReference type="RefSeq" id="WP_014143141.1">
    <property type="nucleotide sequence ID" value="NC_016111.1"/>
</dbReference>
<dbReference type="PATRIC" id="fig|1003195.11.peg.3906"/>
<name>F8JZ79_STREN</name>
<feature type="transmembrane region" description="Helical" evidence="2">
    <location>
        <begin position="511"/>
        <end position="531"/>
    </location>
</feature>
<keyword evidence="2" id="KW-0472">Membrane</keyword>
<dbReference type="Proteomes" id="UP000007842">
    <property type="component" value="Chromosome"/>
</dbReference>
<sequence length="552" mass="56491">MSALVEPPVTAVPAGGGRAPGAALVLIRLKLTLLRNGLRRSPGRAAGYVIGSVLALVPAVGVLLGMIALRAAHPAHTAPVGCALLVVLALCWAFVPLFFFGGDETLDPTRLVMLPLRPWPMVGGLLAASLVGVGPLFTLITVAGAMLAVTMTAAAVPVAVVAAALTLLLCVTLARSVAAANTRLLTSRKGRDLALMSGLIVAVGIQLANLAVQKLTTPQGVRFLDPLAHVLRWVPPGSAVDAVHAASAGQWGRAAVGLALTAAATGLLLWWWGRSLTRLMTAPDASTVPAAASGPDAERRSARAGSGGRLVSGRTGTVMERQFRYAWRDPRTKAAWATSLGIGLLMPVVWAAQGTGSMYSVCMSSGLLGMQVYNQFGMDGSAFWLVSQTIGSRAAAEAELRGRALAIAVVAVPYTCVAAVLTAAMLHGWATLPESVGLALALLGSLLGLGAPTSVRFPYAVPQNNSFQSAVPGQTSLVLSNLLAGTVAAALVTAPVLGLLIGLHLAGLHGLLWLVLPVGAGYGAVVAVLGIRVAATWLPRRLPEILTAVSKA</sequence>
<accession>F8JZ79</accession>
<feature type="transmembrane region" description="Helical" evidence="2">
    <location>
        <begin position="334"/>
        <end position="352"/>
    </location>
</feature>
<dbReference type="HOGENOM" id="CLU_025319_1_0_11"/>
<dbReference type="OrthoDB" id="4334618at2"/>
<feature type="transmembrane region" description="Helical" evidence="2">
    <location>
        <begin position="121"/>
        <end position="148"/>
    </location>
</feature>
<keyword evidence="2" id="KW-0812">Transmembrane</keyword>
<dbReference type="KEGG" id="scy:SCATT_23790"/>
<feature type="transmembrane region" description="Helical" evidence="2">
    <location>
        <begin position="45"/>
        <end position="72"/>
    </location>
</feature>
<protein>
    <submittedName>
        <fullName evidence="3">Integral membrane transport protein</fullName>
    </submittedName>
</protein>
<dbReference type="eggNOG" id="ENOG502Z89R">
    <property type="taxonomic scope" value="Bacteria"/>
</dbReference>
<feature type="transmembrane region" description="Helical" evidence="2">
    <location>
        <begin position="478"/>
        <end position="505"/>
    </location>
</feature>
<feature type="transmembrane region" description="Helical" evidence="2">
    <location>
        <begin position="251"/>
        <end position="272"/>
    </location>
</feature>
<feature type="transmembrane region" description="Helical" evidence="2">
    <location>
        <begin position="404"/>
        <end position="430"/>
    </location>
</feature>
<feature type="transmembrane region" description="Helical" evidence="2">
    <location>
        <begin position="193"/>
        <end position="212"/>
    </location>
</feature>
<keyword evidence="4" id="KW-1185">Reference proteome</keyword>
<gene>
    <name evidence="3" type="ordered locus">SCATT_23790</name>
</gene>
<feature type="transmembrane region" description="Helical" evidence="2">
    <location>
        <begin position="154"/>
        <end position="173"/>
    </location>
</feature>
<reference evidence="4" key="1">
    <citation type="submission" date="2011-12" db="EMBL/GenBank/DDBJ databases">
        <title>Complete genome sequence of Streptomyces cattleya strain DSM 46488.</title>
        <authorList>
            <person name="Ou H.-Y."/>
            <person name="Li P."/>
            <person name="Zhao C."/>
            <person name="O'Hagan D."/>
            <person name="Deng Z."/>
        </authorList>
    </citation>
    <scope>NUCLEOTIDE SEQUENCE [LARGE SCALE GENOMIC DNA]</scope>
    <source>
        <strain evidence="4">ATCC 35852 / DSM 46488 / JCM 4925 / NBRC 14057 / NRRL 8057</strain>
    </source>
</reference>
<feature type="region of interest" description="Disordered" evidence="1">
    <location>
        <begin position="286"/>
        <end position="309"/>
    </location>
</feature>
<organism evidence="3 4">
    <name type="scientific">Streptantibioticus cattleyicolor (strain ATCC 35852 / DSM 46488 / JCM 4925 / NBRC 14057 / NRRL 8057)</name>
    <name type="common">Streptomyces cattleya</name>
    <dbReference type="NCBI Taxonomy" id="1003195"/>
    <lineage>
        <taxon>Bacteria</taxon>
        <taxon>Bacillati</taxon>
        <taxon>Actinomycetota</taxon>
        <taxon>Actinomycetes</taxon>
        <taxon>Kitasatosporales</taxon>
        <taxon>Streptomycetaceae</taxon>
        <taxon>Streptantibioticus</taxon>
    </lineage>
</organism>
<feature type="transmembrane region" description="Helical" evidence="2">
    <location>
        <begin position="78"/>
        <end position="100"/>
    </location>
</feature>
<dbReference type="AlphaFoldDB" id="F8JZ79"/>
<accession>G8WRZ0</accession>
<proteinExistence type="predicted"/>